<reference evidence="2 3" key="1">
    <citation type="submission" date="2019-08" db="EMBL/GenBank/DDBJ databases">
        <title>Hyperibacter terrae gen. nov., sp. nov. and Hyperibacter viscosus sp. nov., two new members in the family Rhodospirillaceae isolated from the rhizosphere of Hypericum perforatum.</title>
        <authorList>
            <person name="Noviana Z."/>
        </authorList>
    </citation>
    <scope>NUCLEOTIDE SEQUENCE [LARGE SCALE GENOMIC DNA]</scope>
    <source>
        <strain evidence="2 3">R5959</strain>
    </source>
</reference>
<sequence>MRLSPTQVQRIQVEMNAEAIPEQHAITPDLQRTFGDHTFFLDGEGLAIVEASAEDSHVGNVVKVARWADADHTTLKIQTPQPTPLQVELDREDDQETPAARCSRR</sequence>
<organism evidence="2 3">
    <name type="scientific">Hypericibacter adhaerens</name>
    <dbReference type="NCBI Taxonomy" id="2602016"/>
    <lineage>
        <taxon>Bacteria</taxon>
        <taxon>Pseudomonadati</taxon>
        <taxon>Pseudomonadota</taxon>
        <taxon>Alphaproteobacteria</taxon>
        <taxon>Rhodospirillales</taxon>
        <taxon>Dongiaceae</taxon>
        <taxon>Hypericibacter</taxon>
    </lineage>
</organism>
<dbReference type="KEGG" id="hadh:FRZ61_50170"/>
<gene>
    <name evidence="2" type="ORF">FRZ61_50170</name>
</gene>
<dbReference type="AlphaFoldDB" id="A0A5J6N4T2"/>
<evidence type="ECO:0000256" key="1">
    <source>
        <dbReference type="SAM" id="MobiDB-lite"/>
    </source>
</evidence>
<evidence type="ECO:0000313" key="3">
    <source>
        <dbReference type="Proteomes" id="UP000325797"/>
    </source>
</evidence>
<name>A0A5J6N4T2_9PROT</name>
<dbReference type="EMBL" id="CP042582">
    <property type="protein sequence ID" value="QEX25072.1"/>
    <property type="molecule type" value="Genomic_DNA"/>
</dbReference>
<dbReference type="OrthoDB" id="8245284at2"/>
<accession>A0A5J6N4T2</accession>
<protein>
    <submittedName>
        <fullName evidence="2">Uncharacterized protein</fullName>
    </submittedName>
</protein>
<proteinExistence type="predicted"/>
<keyword evidence="3" id="KW-1185">Reference proteome</keyword>
<feature type="region of interest" description="Disordered" evidence="1">
    <location>
        <begin position="76"/>
        <end position="105"/>
    </location>
</feature>
<dbReference type="RefSeq" id="WP_151120361.1">
    <property type="nucleotide sequence ID" value="NZ_CP042582.1"/>
</dbReference>
<evidence type="ECO:0000313" key="2">
    <source>
        <dbReference type="EMBL" id="QEX25072.1"/>
    </source>
</evidence>
<dbReference type="Proteomes" id="UP000325797">
    <property type="component" value="Chromosome"/>
</dbReference>